<name>X5DWV3_9CORY</name>
<feature type="transmembrane region" description="Helical" evidence="5">
    <location>
        <begin position="46"/>
        <end position="67"/>
    </location>
</feature>
<evidence type="ECO:0000313" key="8">
    <source>
        <dbReference type="Proteomes" id="UP000023703"/>
    </source>
</evidence>
<gene>
    <name evidence="7" type="ORF">CGLY_13335</name>
</gene>
<organism evidence="7 8">
    <name type="scientific">Corynebacterium glyciniphilum AJ 3170</name>
    <dbReference type="NCBI Taxonomy" id="1404245"/>
    <lineage>
        <taxon>Bacteria</taxon>
        <taxon>Bacillati</taxon>
        <taxon>Actinomycetota</taxon>
        <taxon>Actinomycetes</taxon>
        <taxon>Mycobacteriales</taxon>
        <taxon>Corynebacteriaceae</taxon>
        <taxon>Corynebacterium</taxon>
    </lineage>
</organism>
<dbReference type="GO" id="GO:0005886">
    <property type="term" value="C:plasma membrane"/>
    <property type="evidence" value="ECO:0007669"/>
    <property type="project" value="UniProtKB-SubCell"/>
</dbReference>
<keyword evidence="4 5" id="KW-0472">Membrane</keyword>
<dbReference type="RefSeq" id="WP_038550099.1">
    <property type="nucleotide sequence ID" value="NZ_CP006842.1"/>
</dbReference>
<keyword evidence="8" id="KW-1185">Reference proteome</keyword>
<evidence type="ECO:0000259" key="6">
    <source>
        <dbReference type="PROSITE" id="PS50850"/>
    </source>
</evidence>
<evidence type="ECO:0000256" key="3">
    <source>
        <dbReference type="ARBA" id="ARBA00022989"/>
    </source>
</evidence>
<protein>
    <submittedName>
        <fullName evidence="7">Transporter, MFS-type</fullName>
    </submittedName>
</protein>
<dbReference type="PROSITE" id="PS50850">
    <property type="entry name" value="MFS"/>
    <property type="match status" value="1"/>
</dbReference>
<dbReference type="AlphaFoldDB" id="X5DWV3"/>
<accession>X5DWV3</accession>
<dbReference type="STRING" id="1404245.CGLY_13335"/>
<dbReference type="Pfam" id="PF07690">
    <property type="entry name" value="MFS_1"/>
    <property type="match status" value="1"/>
</dbReference>
<keyword evidence="3 5" id="KW-1133">Transmembrane helix</keyword>
<feature type="transmembrane region" description="Helical" evidence="5">
    <location>
        <begin position="166"/>
        <end position="187"/>
    </location>
</feature>
<proteinExistence type="predicted"/>
<dbReference type="PANTHER" id="PTHR23514:SF13">
    <property type="entry name" value="INNER MEMBRANE PROTEIN YBJJ"/>
    <property type="match status" value="1"/>
</dbReference>
<feature type="transmembrane region" description="Helical" evidence="5">
    <location>
        <begin position="140"/>
        <end position="160"/>
    </location>
</feature>
<dbReference type="GO" id="GO:0022857">
    <property type="term" value="F:transmembrane transporter activity"/>
    <property type="evidence" value="ECO:0007669"/>
    <property type="project" value="InterPro"/>
</dbReference>
<feature type="domain" description="Major facilitator superfamily (MFS) profile" evidence="6">
    <location>
        <begin position="12"/>
        <end position="405"/>
    </location>
</feature>
<dbReference type="EMBL" id="CP006842">
    <property type="protein sequence ID" value="AHW65107.1"/>
    <property type="molecule type" value="Genomic_DNA"/>
</dbReference>
<feature type="transmembrane region" description="Helical" evidence="5">
    <location>
        <begin position="99"/>
        <end position="119"/>
    </location>
</feature>
<dbReference type="HOGENOM" id="CLU_035309_2_0_11"/>
<dbReference type="InterPro" id="IPR020846">
    <property type="entry name" value="MFS_dom"/>
</dbReference>
<dbReference type="SUPFAM" id="SSF103473">
    <property type="entry name" value="MFS general substrate transporter"/>
    <property type="match status" value="1"/>
</dbReference>
<dbReference type="CDD" id="cd17393">
    <property type="entry name" value="MFS_MosC_like"/>
    <property type="match status" value="1"/>
</dbReference>
<evidence type="ECO:0000256" key="4">
    <source>
        <dbReference type="ARBA" id="ARBA00023136"/>
    </source>
</evidence>
<evidence type="ECO:0000256" key="5">
    <source>
        <dbReference type="SAM" id="Phobius"/>
    </source>
</evidence>
<dbReference type="PANTHER" id="PTHR23514">
    <property type="entry name" value="BYPASS OF STOP CODON PROTEIN 6"/>
    <property type="match status" value="1"/>
</dbReference>
<evidence type="ECO:0000256" key="1">
    <source>
        <dbReference type="ARBA" id="ARBA00004651"/>
    </source>
</evidence>
<feature type="transmembrane region" description="Helical" evidence="5">
    <location>
        <begin position="317"/>
        <end position="338"/>
    </location>
</feature>
<feature type="transmembrane region" description="Helical" evidence="5">
    <location>
        <begin position="377"/>
        <end position="398"/>
    </location>
</feature>
<dbReference type="InterPro" id="IPR036259">
    <property type="entry name" value="MFS_trans_sf"/>
</dbReference>
<reference evidence="7 8" key="1">
    <citation type="journal article" date="2015" name="Int. J. Syst. Evol. Microbiol.">
        <title>Revisiting Corynebacterium glyciniphilum (ex Kubota et al., 1972) sp. nov., nom. rev., isolated from putrefied banana.</title>
        <authorList>
            <person name="Al-Dilaimi A."/>
            <person name="Bednarz H."/>
            <person name="Lomker A."/>
            <person name="Niehaus K."/>
            <person name="Kalinowski J."/>
            <person name="Ruckert C."/>
        </authorList>
    </citation>
    <scope>NUCLEOTIDE SEQUENCE [LARGE SCALE GENOMIC DNA]</scope>
    <source>
        <strain evidence="7">AJ 3170</strain>
    </source>
</reference>
<dbReference type="KEGG" id="cgy:CGLY_13335"/>
<feature type="transmembrane region" description="Helical" evidence="5">
    <location>
        <begin position="12"/>
        <end position="31"/>
    </location>
</feature>
<sequence length="407" mass="40706">MPPTPTTTDRHARRAVAALFLTNGAVFSNLIPRFPEIKADLGMSNAIYGLAVIAFPVGAIIAGLAAAPLVRRFGSANVAVAGTIGTSLGVLGAGAAPTLWLFVTALFIGGAMDAVTDVAQNDHGLRVQRRYGRTIINSFHAVWSLGAVLGGAMAAAAIAVDLPRQVHLALSAAVFSLVAVIALRYCLPPSDGGSDTAPAAVGDVTPAPATSDVGRRAPLSGRLVAVLTALVLIAVAGALVEDAGMSWASLYITSLGAPGSVAATGFVALVAAQFVGRLIGDGMVDRLGQRTVARLGGTVAAVGMGLALAFPTVPGTIVGFAAAGFGVATLIPAAMQVASELPGLRPGTGLTVVSWLMRVGFVGSPPLVGLIADAAGLRVGLLVIPLAGVTVIVLAGVLRGRQTERSG</sequence>
<dbReference type="Gene3D" id="1.20.1250.20">
    <property type="entry name" value="MFS general substrate transporter like domains"/>
    <property type="match status" value="1"/>
</dbReference>
<comment type="subcellular location">
    <subcellularLocation>
        <location evidence="1">Cell membrane</location>
        <topology evidence="1">Multi-pass membrane protein</topology>
    </subcellularLocation>
</comment>
<dbReference type="InterPro" id="IPR051788">
    <property type="entry name" value="MFS_Transporter"/>
</dbReference>
<dbReference type="Proteomes" id="UP000023703">
    <property type="component" value="Chromosome"/>
</dbReference>
<dbReference type="eggNOG" id="COG0738">
    <property type="taxonomic scope" value="Bacteria"/>
</dbReference>
<keyword evidence="2 5" id="KW-0812">Transmembrane</keyword>
<dbReference type="InterPro" id="IPR011701">
    <property type="entry name" value="MFS"/>
</dbReference>
<feature type="transmembrane region" description="Helical" evidence="5">
    <location>
        <begin position="223"/>
        <end position="240"/>
    </location>
</feature>
<evidence type="ECO:0000313" key="7">
    <source>
        <dbReference type="EMBL" id="AHW65107.1"/>
    </source>
</evidence>
<feature type="transmembrane region" description="Helical" evidence="5">
    <location>
        <begin position="260"/>
        <end position="280"/>
    </location>
</feature>
<feature type="transmembrane region" description="Helical" evidence="5">
    <location>
        <begin position="292"/>
        <end position="311"/>
    </location>
</feature>
<evidence type="ECO:0000256" key="2">
    <source>
        <dbReference type="ARBA" id="ARBA00022692"/>
    </source>
</evidence>
<feature type="transmembrane region" description="Helical" evidence="5">
    <location>
        <begin position="350"/>
        <end position="371"/>
    </location>
</feature>
<dbReference type="OrthoDB" id="151222at2"/>